<comment type="caution">
    <text evidence="1">The sequence shown here is derived from an EMBL/GenBank/DDBJ whole genome shotgun (WGS) entry which is preliminary data.</text>
</comment>
<dbReference type="Proteomes" id="UP000789525">
    <property type="component" value="Unassembled WGS sequence"/>
</dbReference>
<name>A0ACA9MPF9_9GLOM</name>
<gene>
    <name evidence="1" type="ORF">ACOLOM_LOCUS6620</name>
</gene>
<keyword evidence="2" id="KW-1185">Reference proteome</keyword>
<organism evidence="1 2">
    <name type="scientific">Acaulospora colombiana</name>
    <dbReference type="NCBI Taxonomy" id="27376"/>
    <lineage>
        <taxon>Eukaryota</taxon>
        <taxon>Fungi</taxon>
        <taxon>Fungi incertae sedis</taxon>
        <taxon>Mucoromycota</taxon>
        <taxon>Glomeromycotina</taxon>
        <taxon>Glomeromycetes</taxon>
        <taxon>Diversisporales</taxon>
        <taxon>Acaulosporaceae</taxon>
        <taxon>Acaulospora</taxon>
    </lineage>
</organism>
<protein>
    <submittedName>
        <fullName evidence="1">11725_t:CDS:1</fullName>
    </submittedName>
</protein>
<proteinExistence type="predicted"/>
<reference evidence="1" key="1">
    <citation type="submission" date="2021-06" db="EMBL/GenBank/DDBJ databases">
        <authorList>
            <person name="Kallberg Y."/>
            <person name="Tangrot J."/>
            <person name="Rosling A."/>
        </authorList>
    </citation>
    <scope>NUCLEOTIDE SEQUENCE</scope>
    <source>
        <strain evidence="1">CL356</strain>
    </source>
</reference>
<evidence type="ECO:0000313" key="1">
    <source>
        <dbReference type="EMBL" id="CAG8599177.1"/>
    </source>
</evidence>
<accession>A0ACA9MPF9</accession>
<dbReference type="EMBL" id="CAJVPT010013795">
    <property type="protein sequence ID" value="CAG8599177.1"/>
    <property type="molecule type" value="Genomic_DNA"/>
</dbReference>
<evidence type="ECO:0000313" key="2">
    <source>
        <dbReference type="Proteomes" id="UP000789525"/>
    </source>
</evidence>
<sequence length="264" mass="29456">MNAITPEGKAKLFELDIGAVFDFRDDREIRREARLPADADPVLGLPELKRPKPGEINVSDDLAAFGQGQYGEIPVIRNPLKDITEYTPQETMKLITRMGRGDDGMVELYIDFLNDGGKSFGNIMRFLLKQAKRDTSQSTPEEQDTNAWHGTACLVHCHSRSSLSFMDNGLTGVPDSVIAHDYALTRIGLEPMRSILENQFKDLKAVNQEAAATFGSSRTVVMMRFLEALKTKYGGARGYFKEYSGLTDDELDIIRNSLVVSKKD</sequence>